<feature type="region of interest" description="Disordered" evidence="1">
    <location>
        <begin position="317"/>
        <end position="365"/>
    </location>
</feature>
<gene>
    <name evidence="3" type="ORF">JR316_003230</name>
</gene>
<comment type="caution">
    <text evidence="3">The sequence shown here is derived from an EMBL/GenBank/DDBJ whole genome shotgun (WGS) entry which is preliminary data.</text>
</comment>
<proteinExistence type="predicted"/>
<dbReference type="CDD" id="cd10910">
    <property type="entry name" value="PIN_limkain_b1_N_like"/>
    <property type="match status" value="1"/>
</dbReference>
<dbReference type="Pfam" id="PF01936">
    <property type="entry name" value="NYN"/>
    <property type="match status" value="1"/>
</dbReference>
<dbReference type="PANTHER" id="PTHR14379">
    <property type="entry name" value="LIMKAIN B LKAP"/>
    <property type="match status" value="1"/>
</dbReference>
<evidence type="ECO:0000259" key="2">
    <source>
        <dbReference type="Pfam" id="PF01936"/>
    </source>
</evidence>
<evidence type="ECO:0000256" key="1">
    <source>
        <dbReference type="SAM" id="MobiDB-lite"/>
    </source>
</evidence>
<evidence type="ECO:0000313" key="3">
    <source>
        <dbReference type="EMBL" id="KAG5171147.1"/>
    </source>
</evidence>
<organism evidence="3">
    <name type="scientific">Psilocybe cubensis</name>
    <name type="common">Psychedelic mushroom</name>
    <name type="synonym">Stropharia cubensis</name>
    <dbReference type="NCBI Taxonomy" id="181762"/>
    <lineage>
        <taxon>Eukaryota</taxon>
        <taxon>Fungi</taxon>
        <taxon>Dikarya</taxon>
        <taxon>Basidiomycota</taxon>
        <taxon>Agaricomycotina</taxon>
        <taxon>Agaricomycetes</taxon>
        <taxon>Agaricomycetidae</taxon>
        <taxon>Agaricales</taxon>
        <taxon>Agaricineae</taxon>
        <taxon>Strophariaceae</taxon>
        <taxon>Psilocybe</taxon>
    </lineage>
</organism>
<feature type="region of interest" description="Disordered" evidence="1">
    <location>
        <begin position="188"/>
        <end position="219"/>
    </location>
</feature>
<name>A0A8H7Y2B0_PSICU</name>
<protein>
    <recommendedName>
        <fullName evidence="2">NYN domain-containing protein</fullName>
    </recommendedName>
</protein>
<dbReference type="GO" id="GO:0010468">
    <property type="term" value="P:regulation of gene expression"/>
    <property type="evidence" value="ECO:0007669"/>
    <property type="project" value="InterPro"/>
</dbReference>
<dbReference type="OrthoDB" id="549353at2759"/>
<feature type="compositionally biased region" description="Low complexity" evidence="1">
    <location>
        <begin position="496"/>
        <end position="509"/>
    </location>
</feature>
<dbReference type="PANTHER" id="PTHR14379:SF3">
    <property type="entry name" value="MEIOSIS REGULATOR AND MRNA STABILITY FACTOR 1"/>
    <property type="match status" value="1"/>
</dbReference>
<dbReference type="Gene3D" id="3.40.50.1010">
    <property type="entry name" value="5'-nuclease"/>
    <property type="match status" value="1"/>
</dbReference>
<dbReference type="GO" id="GO:1905762">
    <property type="term" value="F:CCR4-NOT complex binding"/>
    <property type="evidence" value="ECO:0007669"/>
    <property type="project" value="TreeGrafter"/>
</dbReference>
<accession>A0A8H7Y2B0</accession>
<feature type="compositionally biased region" description="Polar residues" evidence="1">
    <location>
        <begin position="485"/>
        <end position="495"/>
    </location>
</feature>
<feature type="compositionally biased region" description="Basic and acidic residues" evidence="1">
    <location>
        <begin position="510"/>
        <end position="523"/>
    </location>
</feature>
<dbReference type="InterPro" id="IPR024768">
    <property type="entry name" value="Marf1"/>
</dbReference>
<feature type="compositionally biased region" description="Polar residues" evidence="1">
    <location>
        <begin position="324"/>
        <end position="346"/>
    </location>
</feature>
<reference evidence="3" key="1">
    <citation type="submission" date="2021-02" db="EMBL/GenBank/DDBJ databases">
        <title>Psilocybe cubensis genome.</title>
        <authorList>
            <person name="Mckernan K.J."/>
            <person name="Crawford S."/>
            <person name="Trippe A."/>
            <person name="Kane L.T."/>
            <person name="Mclaughlin S."/>
        </authorList>
    </citation>
    <scope>NUCLEOTIDE SEQUENCE [LARGE SCALE GENOMIC DNA]</scope>
    <source>
        <strain evidence="3">MGC-MH-2018</strain>
    </source>
</reference>
<dbReference type="GO" id="GO:0005777">
    <property type="term" value="C:peroxisome"/>
    <property type="evidence" value="ECO:0007669"/>
    <property type="project" value="InterPro"/>
</dbReference>
<feature type="compositionally biased region" description="Polar residues" evidence="1">
    <location>
        <begin position="592"/>
        <end position="617"/>
    </location>
</feature>
<feature type="domain" description="NYN" evidence="2">
    <location>
        <begin position="11"/>
        <end position="174"/>
    </location>
</feature>
<dbReference type="InterPro" id="IPR021139">
    <property type="entry name" value="NYN"/>
</dbReference>
<feature type="compositionally biased region" description="Low complexity" evidence="1">
    <location>
        <begin position="623"/>
        <end position="645"/>
    </location>
</feature>
<sequence>MAVHRYDQEDIAIYWDYGSCTMLSQYSSSLAKVYSTLPDTTRSTSASGAVSTYDLVKNIRAAIAPFGPIKSFRAYSDFSLTPSFGLKSTNIRSELSSSGVSLVDCPSDGRKELCTKIMLVDILINAWDHKPPYTFLIITGDRDLAYAVSTLRTRRYRVIIICPTATHLDLTAQASAQLDWSRVVLGMDNGPTDSPEPHLPPKDPPISSSFGMRRQSETTNDTHTHVQYISATNTTNTNSTLKSASKDRGGGGGGGVLAHAGMKSNTELPMADHNGPLRGRRNSLFSSYDARKYSVFGDLDRDYPVTAVGIGSFGLGDGPLFPRTRSQGGAQSRADSAPPNIQYSTNPPTPREEAFVLPSTNKGKQKDAQIYEPENIFPLIPAEFPKSVPYSGSIFEPFGSSDPFHFSKSPPPKSPRQIAEKFSGTLSMSPSSKSESLTRFSALHTEVSTAPTSADPASLADKSDLTIKPPSSKKIDSPKPAPTLTHGTVASSRQNSSETAASATGSATAEKIDEFTAKHKESKATSPIIFEAFKPVQSVSTPVPSTATAERKTPSPPTVQSKPAMPFIPPVATAVKPAPAPSPTPPKRSRANTTATSIPASRPSTPQVAPARSSTPQVAPARSSTPQVVPTRSSTPTVAPASSSTPQVVPAIYATLVQTLREERKRHPTGVTKSWLGARLVKKNPNLYQQAGVSRFGAYISKAVTAGVVVERIVEDEPGVALHPSLM</sequence>
<feature type="compositionally biased region" description="Polar residues" evidence="1">
    <location>
        <begin position="537"/>
        <end position="548"/>
    </location>
</feature>
<dbReference type="AlphaFoldDB" id="A0A8H7Y2B0"/>
<dbReference type="EMBL" id="JAFIQS010000003">
    <property type="protein sequence ID" value="KAG5171147.1"/>
    <property type="molecule type" value="Genomic_DNA"/>
</dbReference>
<feature type="region of interest" description="Disordered" evidence="1">
    <location>
        <begin position="402"/>
        <end position="645"/>
    </location>
</feature>
<dbReference type="GO" id="GO:0004540">
    <property type="term" value="F:RNA nuclease activity"/>
    <property type="evidence" value="ECO:0007669"/>
    <property type="project" value="InterPro"/>
</dbReference>